<dbReference type="AlphaFoldDB" id="A0A7R9CPX9"/>
<dbReference type="EMBL" id="OC318085">
    <property type="protein sequence ID" value="CAD7400490.1"/>
    <property type="molecule type" value="Genomic_DNA"/>
</dbReference>
<sequence length="233" mass="26057">MSFYAFMLLSYVHACESTMSEVELEVVNPHLRGGRVENHLGKTTPTSPDRDYNLDLPVLSSRAQHDKRVRQLRHRGGLYLRGPQHFVPWSTLKINGSAAGTNYFLRANLPTPASLIGQPQGYTHGRSTAMLGFQEIVTLHVIVGNTQGRNHGERGANDTALKVHAIIRRTNDASLKNKIVAALTTYLIILIQFQLSDRPTQEDQQIQAPRGLRRVYINLVAHWVTGGNAVRDF</sequence>
<keyword evidence="1" id="KW-0732">Signal</keyword>
<gene>
    <name evidence="2" type="ORF">TCEB3V08_LOCUS5552</name>
</gene>
<reference evidence="2" key="1">
    <citation type="submission" date="2020-11" db="EMBL/GenBank/DDBJ databases">
        <authorList>
            <person name="Tran Van P."/>
        </authorList>
    </citation>
    <scope>NUCLEOTIDE SEQUENCE</scope>
</reference>
<evidence type="ECO:0000256" key="1">
    <source>
        <dbReference type="SAM" id="SignalP"/>
    </source>
</evidence>
<protein>
    <submittedName>
        <fullName evidence="2">Uncharacterized protein</fullName>
    </submittedName>
</protein>
<organism evidence="2">
    <name type="scientific">Timema cristinae</name>
    <name type="common">Walking stick</name>
    <dbReference type="NCBI Taxonomy" id="61476"/>
    <lineage>
        <taxon>Eukaryota</taxon>
        <taxon>Metazoa</taxon>
        <taxon>Ecdysozoa</taxon>
        <taxon>Arthropoda</taxon>
        <taxon>Hexapoda</taxon>
        <taxon>Insecta</taxon>
        <taxon>Pterygota</taxon>
        <taxon>Neoptera</taxon>
        <taxon>Polyneoptera</taxon>
        <taxon>Phasmatodea</taxon>
        <taxon>Timematodea</taxon>
        <taxon>Timematoidea</taxon>
        <taxon>Timematidae</taxon>
        <taxon>Timema</taxon>
    </lineage>
</organism>
<evidence type="ECO:0000313" key="2">
    <source>
        <dbReference type="EMBL" id="CAD7400490.1"/>
    </source>
</evidence>
<proteinExistence type="predicted"/>
<feature type="signal peptide" evidence="1">
    <location>
        <begin position="1"/>
        <end position="17"/>
    </location>
</feature>
<name>A0A7R9CPX9_TIMCR</name>
<accession>A0A7R9CPX9</accession>
<feature type="chain" id="PRO_5030639279" evidence="1">
    <location>
        <begin position="18"/>
        <end position="233"/>
    </location>
</feature>